<evidence type="ECO:0000259" key="1">
    <source>
        <dbReference type="Pfam" id="PF14630"/>
    </source>
</evidence>
<dbReference type="VEuPathDB" id="CryptoDB:cand_010460"/>
<protein>
    <recommendedName>
        <fullName evidence="1">Origin recognition complex subunit 5 C-terminal domain-containing protein</fullName>
    </recommendedName>
</protein>
<dbReference type="PANTHER" id="PTHR12705">
    <property type="entry name" value="ORIGIN RECOGNITION COMPLEX SUBUNIT 5"/>
    <property type="match status" value="1"/>
</dbReference>
<evidence type="ECO:0000313" key="3">
    <source>
        <dbReference type="Proteomes" id="UP000186804"/>
    </source>
</evidence>
<organism evidence="2 3">
    <name type="scientific">Cryptosporidium andersoni</name>
    <dbReference type="NCBI Taxonomy" id="117008"/>
    <lineage>
        <taxon>Eukaryota</taxon>
        <taxon>Sar</taxon>
        <taxon>Alveolata</taxon>
        <taxon>Apicomplexa</taxon>
        <taxon>Conoidasida</taxon>
        <taxon>Coccidia</taxon>
        <taxon>Eucoccidiorida</taxon>
        <taxon>Eimeriorina</taxon>
        <taxon>Cryptosporidiidae</taxon>
        <taxon>Cryptosporidium</taxon>
    </lineage>
</organism>
<keyword evidence="3" id="KW-1185">Reference proteome</keyword>
<evidence type="ECO:0000313" key="2">
    <source>
        <dbReference type="EMBL" id="OII76288.1"/>
    </source>
</evidence>
<dbReference type="AlphaFoldDB" id="A0A1J4MQ17"/>
<dbReference type="InterPro" id="IPR047088">
    <property type="entry name" value="ORC5_C"/>
</dbReference>
<dbReference type="PANTHER" id="PTHR12705:SF0">
    <property type="entry name" value="ORIGIN RECOGNITION COMPLEX SUBUNIT 5"/>
    <property type="match status" value="1"/>
</dbReference>
<dbReference type="InterPro" id="IPR020796">
    <property type="entry name" value="ORC5"/>
</dbReference>
<dbReference type="GO" id="GO:0006270">
    <property type="term" value="P:DNA replication initiation"/>
    <property type="evidence" value="ECO:0007669"/>
    <property type="project" value="TreeGrafter"/>
</dbReference>
<dbReference type="Pfam" id="PF14630">
    <property type="entry name" value="ORC5_C"/>
    <property type="match status" value="1"/>
</dbReference>
<dbReference type="GeneID" id="92365231"/>
<proteinExistence type="predicted"/>
<name>A0A1J4MQ17_9CRYT</name>
<dbReference type="OrthoDB" id="365981at2759"/>
<dbReference type="Proteomes" id="UP000186804">
    <property type="component" value="Unassembled WGS sequence"/>
</dbReference>
<reference evidence="2 3" key="1">
    <citation type="submission" date="2016-10" db="EMBL/GenBank/DDBJ databases">
        <title>Reductive evolution of mitochondrial metabolism and differential evolution of invasion-related proteins in Cryptosporidium.</title>
        <authorList>
            <person name="Liu S."/>
            <person name="Roellig D.M."/>
            <person name="Guo Y."/>
            <person name="Li N."/>
            <person name="Frace M.A."/>
            <person name="Tang K."/>
            <person name="Zhang L."/>
            <person name="Feng Y."/>
            <person name="Xiao L."/>
        </authorList>
    </citation>
    <scope>NUCLEOTIDE SEQUENCE [LARGE SCALE GENOMIC DNA]</scope>
    <source>
        <strain evidence="2">30847</strain>
    </source>
</reference>
<gene>
    <name evidence="2" type="ORF">cand_010460</name>
</gene>
<comment type="caution">
    <text evidence="2">The sequence shown here is derived from an EMBL/GenBank/DDBJ whole genome shotgun (WGS) entry which is preliminary data.</text>
</comment>
<accession>A0A1J4MQ17</accession>
<dbReference type="EMBL" id="LRBS01000067">
    <property type="protein sequence ID" value="OII76288.1"/>
    <property type="molecule type" value="Genomic_DNA"/>
</dbReference>
<dbReference type="RefSeq" id="XP_067068134.1">
    <property type="nucleotide sequence ID" value="XM_067211285.1"/>
</dbReference>
<feature type="domain" description="Origin recognition complex subunit 5 C-terminal" evidence="1">
    <location>
        <begin position="496"/>
        <end position="605"/>
    </location>
</feature>
<sequence>MTAQDEIRLSIASKASIFDGKISHMEGSDVKSNEKLHNILKSNYLPQIQIALDKLYTKYGEPRLNEILKIANMIGYVENPVPYLQIIGMPGSGKFSIIRDFLLYSNFPFGIINGCYSKWLSNSKDTFNKISADNIFLSPIQQLRKMLEKNGMKSLKRRRQTKTEGLSDNEDIELGTTHKLIEFINQLRLLKREYTEYIYNNEDSTTRKSIFLIVKDVSTIAKNRPDILVALLSLHEHLWDVLWLSKLNSRIRDDVKVNVSVIFIDNIGIPDDLLCNHPQPPIIWFQSYSDIQCYKILTNAFNNSYILEDLFDCVYLESDRTQTKGVVYNIVTQSLKDSYSSDTLEIIMDDSNESYRIYLPLIKKKSEFIVDYIPKDILYVIWTEFVAEILTALYPYIRSNFKELLFIIQIMWPVALYPLCIGEVNISRSVLDGDSTTLHDTIQALILRLRRHFSIMIRNIGTHYISDLFQSDLILLKNSRKILLYGSLIDSSHTDLPYFAKILLVAAYIASLVPRSNDKKLFLSLITLKLNSSKKRKKSLYLNKKDNNKLSNDGSFSLNRWLGIADCISLHISGKEGIEQSVSILEQVNNIVRLGLVLPLNSKWSQIVRSRGEKFGTLEQICPLSMLSIGDNMAITMASMRNITKTPTIKLPSIETPINIDDPRSMYSLQAPKSMIETCAIDIGLLLNEIIPK</sequence>
<dbReference type="GO" id="GO:0005664">
    <property type="term" value="C:nuclear origin of replication recognition complex"/>
    <property type="evidence" value="ECO:0007669"/>
    <property type="project" value="TreeGrafter"/>
</dbReference>
<dbReference type="GO" id="GO:0003688">
    <property type="term" value="F:DNA replication origin binding"/>
    <property type="evidence" value="ECO:0007669"/>
    <property type="project" value="TreeGrafter"/>
</dbReference>